<organism evidence="4 6">
    <name type="scientific">Sphingomonas koreensis</name>
    <dbReference type="NCBI Taxonomy" id="93064"/>
    <lineage>
        <taxon>Bacteria</taxon>
        <taxon>Pseudomonadati</taxon>
        <taxon>Pseudomonadota</taxon>
        <taxon>Alphaproteobacteria</taxon>
        <taxon>Sphingomonadales</taxon>
        <taxon>Sphingomonadaceae</taxon>
        <taxon>Sphingomonas</taxon>
    </lineage>
</organism>
<keyword evidence="2" id="KW-0175">Coiled coil</keyword>
<reference evidence="4" key="1">
    <citation type="submission" date="2016-12" db="EMBL/GenBank/DDBJ databases">
        <title>Whole genome sequencing of Sphingomonas koreensis.</title>
        <authorList>
            <person name="Conlan S."/>
            <person name="Thomas P.J."/>
            <person name="Mullikin J."/>
            <person name="Palmore T.N."/>
            <person name="Frank K.M."/>
            <person name="Segre J.A."/>
        </authorList>
    </citation>
    <scope>NUCLEOTIDE SEQUENCE</scope>
    <source>
        <strain evidence="4">ABOJV</strain>
        <plasmid evidence="4">tig00000001</plasmid>
    </source>
</reference>
<dbReference type="Proteomes" id="UP000185161">
    <property type="component" value="Plasmid tig00000001"/>
</dbReference>
<dbReference type="OrthoDB" id="9791261at2"/>
<dbReference type="KEGG" id="skr:BRX40_21985"/>
<keyword evidence="6" id="KW-1185">Reference proteome</keyword>
<dbReference type="PANTHER" id="PTHR30203:SF24">
    <property type="entry name" value="BLR4935 PROTEIN"/>
    <property type="match status" value="1"/>
</dbReference>
<evidence type="ECO:0000256" key="3">
    <source>
        <dbReference type="SAM" id="SignalP"/>
    </source>
</evidence>
<comment type="similarity">
    <text evidence="1">Belongs to the outer membrane factor (OMF) (TC 1.B.17) family.</text>
</comment>
<dbReference type="RefSeq" id="WP_070936313.1">
    <property type="nucleotide sequence ID" value="NZ_CP018821.1"/>
</dbReference>
<feature type="coiled-coil region" evidence="2">
    <location>
        <begin position="310"/>
        <end position="348"/>
    </location>
</feature>
<dbReference type="InterPro" id="IPR003423">
    <property type="entry name" value="OMP_efflux"/>
</dbReference>
<dbReference type="EMBL" id="QQWO01000018">
    <property type="protein sequence ID" value="RSV00256.1"/>
    <property type="molecule type" value="Genomic_DNA"/>
</dbReference>
<name>A0A1L6JH85_9SPHN</name>
<feature type="signal peptide" evidence="3">
    <location>
        <begin position="1"/>
        <end position="31"/>
    </location>
</feature>
<evidence type="ECO:0000313" key="4">
    <source>
        <dbReference type="EMBL" id="APR55281.1"/>
    </source>
</evidence>
<evidence type="ECO:0000313" key="6">
    <source>
        <dbReference type="Proteomes" id="UP000185161"/>
    </source>
</evidence>
<dbReference type="Pfam" id="PF02321">
    <property type="entry name" value="OEP"/>
    <property type="match status" value="2"/>
</dbReference>
<evidence type="ECO:0000256" key="1">
    <source>
        <dbReference type="ARBA" id="ARBA00007613"/>
    </source>
</evidence>
<dbReference type="GO" id="GO:0015562">
    <property type="term" value="F:efflux transmembrane transporter activity"/>
    <property type="evidence" value="ECO:0007669"/>
    <property type="project" value="InterPro"/>
</dbReference>
<reference evidence="5 7" key="3">
    <citation type="submission" date="2018-07" db="EMBL/GenBank/DDBJ databases">
        <title>Genomic and Epidemiologic Investigation of an Indolent Hospital Outbreak.</title>
        <authorList>
            <person name="Johnson R.C."/>
            <person name="Deming C."/>
            <person name="Conlan S."/>
            <person name="Zellmer C.J."/>
            <person name="Michelin A.V."/>
            <person name="Lee-Lin S."/>
            <person name="Thomas P.J."/>
            <person name="Park M."/>
            <person name="Weingarten R.A."/>
            <person name="Less J."/>
            <person name="Dekker J.P."/>
            <person name="Frank K.M."/>
            <person name="Musser K.A."/>
            <person name="Mcquiston J.R."/>
            <person name="Henderson D.K."/>
            <person name="Lau A.F."/>
            <person name="Palmore T.N."/>
            <person name="Segre J.A."/>
        </authorList>
    </citation>
    <scope>NUCLEOTIDE SEQUENCE [LARGE SCALE GENOMIC DNA]</scope>
    <source>
        <strain evidence="5 7">SK-NIH.Env10_0317</strain>
    </source>
</reference>
<dbReference type="EMBL" id="CP018821">
    <property type="protein sequence ID" value="APR55281.1"/>
    <property type="molecule type" value="Genomic_DNA"/>
</dbReference>
<evidence type="ECO:0000256" key="2">
    <source>
        <dbReference type="SAM" id="Coils"/>
    </source>
</evidence>
<dbReference type="PANTHER" id="PTHR30203">
    <property type="entry name" value="OUTER MEMBRANE CATION EFFLUX PROTEIN"/>
    <property type="match status" value="1"/>
</dbReference>
<dbReference type="SUPFAM" id="SSF56954">
    <property type="entry name" value="Outer membrane efflux proteins (OEP)"/>
    <property type="match status" value="1"/>
</dbReference>
<evidence type="ECO:0000313" key="7">
    <source>
        <dbReference type="Proteomes" id="UP000286681"/>
    </source>
</evidence>
<sequence length="422" mass="44089">MNGVKRRLARCAMVGMTVVLWGAALGRTAYAQEAPPFPTLLKQSEGAPRAAAIAADVAQAEGLAEQARARPNPSVSVQAENIAGSAPYSRFDAAETTLQINQPFELGGKRFARIAAGEAGVGAAKARGLNARVAYAYDLATGYAAAEIAQRRIELAQDEVGNAEADLRVANAQVGAGKEARLRSLQAETVLQALRADLDLARANYTGALARLSALSGVAQPYTGVSGSVLALFDTSPAVGPVDPGRSTIYRTALAEREAANQRLAYERKRAIPDVTGSLGVRRLEREGANALVVGVSVPLPLFDSNRGNIAAARAEVAGAEARAEVARTEAEAELRGAIAQAEASEARVRAAQASLATAQEGYRLARIAYEGGKAPLIELLTARRNLGLARGVVLDAQAGRFTTYAILARLQGRTITGDPIQ</sequence>
<accession>A0A1L6JH85</accession>
<dbReference type="GeneID" id="44135242"/>
<evidence type="ECO:0000313" key="5">
    <source>
        <dbReference type="EMBL" id="RSV00256.1"/>
    </source>
</evidence>
<feature type="coiled-coil region" evidence="2">
    <location>
        <begin position="146"/>
        <end position="173"/>
    </location>
</feature>
<dbReference type="AlphaFoldDB" id="A0A1L6JH85"/>
<reference evidence="6" key="2">
    <citation type="submission" date="2016-12" db="EMBL/GenBank/DDBJ databases">
        <title>Whole genome sequencing of Sphingomonas sp. ABOJV.</title>
        <authorList>
            <person name="Conlan S."/>
            <person name="Thomas P.J."/>
            <person name="Mullikin J."/>
            <person name="Palmore T.N."/>
            <person name="Frank K.M."/>
            <person name="Segre J.A."/>
        </authorList>
    </citation>
    <scope>NUCLEOTIDE SEQUENCE [LARGE SCALE GENOMIC DNA]</scope>
    <source>
        <strain evidence="6">ABOJV</strain>
        <plasmid evidence="6">Plasmid tig00000001</plasmid>
    </source>
</reference>
<protein>
    <submittedName>
        <fullName evidence="4">Metal transporter</fullName>
    </submittedName>
    <submittedName>
        <fullName evidence="5">TolC family protein</fullName>
    </submittedName>
</protein>
<geneLocation type="plasmid" evidence="4 6">
    <name>tig00000001</name>
</geneLocation>
<dbReference type="Gene3D" id="1.20.1600.10">
    <property type="entry name" value="Outer membrane efflux proteins (OEP)"/>
    <property type="match status" value="1"/>
</dbReference>
<gene>
    <name evidence="4" type="ORF">BRX40_21985</name>
    <name evidence="5" type="ORF">CA257_18100</name>
</gene>
<keyword evidence="3" id="KW-0732">Signal</keyword>
<dbReference type="InterPro" id="IPR010131">
    <property type="entry name" value="MdtP/NodT-like"/>
</dbReference>
<keyword evidence="4" id="KW-0614">Plasmid</keyword>
<proteinExistence type="inferred from homology"/>
<dbReference type="Proteomes" id="UP000286681">
    <property type="component" value="Unassembled WGS sequence"/>
</dbReference>
<feature type="chain" id="PRO_5041798018" evidence="3">
    <location>
        <begin position="32"/>
        <end position="422"/>
    </location>
</feature>